<keyword evidence="2" id="KW-0812">Transmembrane</keyword>
<proteinExistence type="predicted"/>
<feature type="transmembrane region" description="Helical" evidence="2">
    <location>
        <begin position="185"/>
        <end position="207"/>
    </location>
</feature>
<dbReference type="RefSeq" id="WP_152815286.1">
    <property type="nucleotide sequence ID" value="NZ_VJXX01000003.1"/>
</dbReference>
<dbReference type="Proteomes" id="UP000326464">
    <property type="component" value="Unassembled WGS sequence"/>
</dbReference>
<evidence type="ECO:0000313" key="4">
    <source>
        <dbReference type="Proteomes" id="UP000326464"/>
    </source>
</evidence>
<evidence type="ECO:0000313" key="3">
    <source>
        <dbReference type="EMBL" id="MPY11176.1"/>
    </source>
</evidence>
<reference evidence="4" key="1">
    <citation type="submission" date="2019-07" db="EMBL/GenBank/DDBJ databases">
        <title>Arthrobacter KR32 sp. nov., isolated from mountain cheese made of cows milk.</title>
        <authorList>
            <person name="Flegler A."/>
        </authorList>
    </citation>
    <scope>NUCLEOTIDE SEQUENCE [LARGE SCALE GENOMIC DNA]</scope>
    <source>
        <strain evidence="4">KR32</strain>
    </source>
</reference>
<dbReference type="OrthoDB" id="5244605at2"/>
<accession>A0A7X1NQI1</accession>
<protein>
    <submittedName>
        <fullName evidence="3">Uncharacterized protein</fullName>
    </submittedName>
</protein>
<organism evidence="3 4">
    <name type="scientific">Arthrobacter bussei</name>
    <dbReference type="NCBI Taxonomy" id="2594179"/>
    <lineage>
        <taxon>Bacteria</taxon>
        <taxon>Bacillati</taxon>
        <taxon>Actinomycetota</taxon>
        <taxon>Actinomycetes</taxon>
        <taxon>Micrococcales</taxon>
        <taxon>Micrococcaceae</taxon>
        <taxon>Arthrobacter</taxon>
    </lineage>
</organism>
<keyword evidence="4" id="KW-1185">Reference proteome</keyword>
<gene>
    <name evidence="3" type="ORF">FNH21_10685</name>
</gene>
<sequence>MEDEDLNGSESNAGSRSPGAPDEVDAFMRAQTSPAAAHIRRMRKKHPNLKPAGILKKLDRQLLASATSTGAALGASAAAPGVGKAAMAAISLGEPAVSLSAAVFYVLAVAEVHQLPAADIEHRRKLALAILVGGGANTAIPKVAERTGQHWARNTLKRIPGEALKPLNSVFGNNFFTKSGDKQGIVVLAVVLPYLFGATLGGGYSFVTTWSLIGTSKLAFGKPKPEFDDDGDVLEEASIDDA</sequence>
<dbReference type="AlphaFoldDB" id="A0A7X1NQI1"/>
<evidence type="ECO:0000256" key="1">
    <source>
        <dbReference type="SAM" id="MobiDB-lite"/>
    </source>
</evidence>
<evidence type="ECO:0000256" key="2">
    <source>
        <dbReference type="SAM" id="Phobius"/>
    </source>
</evidence>
<keyword evidence="2" id="KW-0472">Membrane</keyword>
<name>A0A7X1NQI1_9MICC</name>
<dbReference type="EMBL" id="VJXX01000003">
    <property type="protein sequence ID" value="MPY11176.1"/>
    <property type="molecule type" value="Genomic_DNA"/>
</dbReference>
<keyword evidence="2" id="KW-1133">Transmembrane helix</keyword>
<comment type="caution">
    <text evidence="3">The sequence shown here is derived from an EMBL/GenBank/DDBJ whole genome shotgun (WGS) entry which is preliminary data.</text>
</comment>
<feature type="region of interest" description="Disordered" evidence="1">
    <location>
        <begin position="1"/>
        <end position="23"/>
    </location>
</feature>